<comment type="caution">
    <text evidence="1">The sequence shown here is derived from an EMBL/GenBank/DDBJ whole genome shotgun (WGS) entry which is preliminary data.</text>
</comment>
<dbReference type="Proteomes" id="UP001497680">
    <property type="component" value="Unassembled WGS sequence"/>
</dbReference>
<evidence type="ECO:0000313" key="2">
    <source>
        <dbReference type="Proteomes" id="UP001497680"/>
    </source>
</evidence>
<keyword evidence="2" id="KW-1185">Reference proteome</keyword>
<organism evidence="1 2">
    <name type="scientific">Hypoxylon rubiginosum</name>
    <dbReference type="NCBI Taxonomy" id="110542"/>
    <lineage>
        <taxon>Eukaryota</taxon>
        <taxon>Fungi</taxon>
        <taxon>Dikarya</taxon>
        <taxon>Ascomycota</taxon>
        <taxon>Pezizomycotina</taxon>
        <taxon>Sordariomycetes</taxon>
        <taxon>Xylariomycetidae</taxon>
        <taxon>Xylariales</taxon>
        <taxon>Hypoxylaceae</taxon>
        <taxon>Hypoxylon</taxon>
    </lineage>
</organism>
<name>A0ACC0DFS9_9PEZI</name>
<sequence length="913" mass="98614">MSHIKTTPHASRGGFGALPQSHVPNGDLGDYESRHEYDGREYEQRYDERHDDSHTQGSYETLPAYGNDRPWPRARSDYTQISTSYKPDMITYTEAIGNVAPIMDRERPNYKPSALRWPFLTTLLAVILALVGLIAWALHVLPVLDNQIGVFTEGLRAREVVAYTSSVTVTDIEPAYTPAPLAARANTSSGSDASPTIPMTPIQSDFGNIGDQTVSETLGPSTTPPPTTTTKHGADSGSTAWSKPQSDFGNIGGQVTVSETMPPTLPTQQQSNYGDVGTVKVSELDKTPEVTPSPPSSNYGHGGSVSVSETAPAPTPTFVTPVVTVITNSEGVTTTSTSIPDPVSTPQTTTLTDSQGRPTATQETTVLVTPSVVTQTDSSGIPTATATLYPVIPEGSDNNKNNNNTVMKTYFTSHGDYVIGMFLPTFLAIILAIPIRILDLNAKILQPWHELTHTRGAAGRESLCLDTSGWQSVVASFRSLAGGQALVFLTSVLVLASALLIPLSAEAIAFDLRGIGCVKGSGNAQNCAYVLSVFKQAANATLAVLAVMGVAVFMILVILVRWRSGVSTNPWSMCGIASLSMNADVRRLFTSLPAGVDMAKMPKGLLQSILQDHWYKLGYFYGPNGTVEYGIMLHDERGDGYAPDQIAGDVKEPQDHHAAPTKPSHHLPFLMLGYAGRSVLLFVLCGLLALILYYNNTGGDTPFENFMDSESFGVRFLFTGVGVVISFFWASFFSSIAILSPYQLLAKSPQHARRSILLAPPTNAFSGLWSSVRRRHGFLAVVALTSILSEFLTIFLSNIPFRITQTFLIHNICTWAAVGILCIMILVVAGSFFVTWPHMPVDPSTVAGAMYYVCDSWMLARFEGLSTMKRKDRDWRVNEMGLKYEFGEITGSSGIVRVSVDASSSSGNADWAL</sequence>
<proteinExistence type="predicted"/>
<protein>
    <submittedName>
        <fullName evidence="1">Uncharacterized protein</fullName>
    </submittedName>
</protein>
<reference evidence="1 2" key="1">
    <citation type="journal article" date="2022" name="New Phytol.">
        <title>Ecological generalism drives hyperdiversity of secondary metabolite gene clusters in xylarialean endophytes.</title>
        <authorList>
            <person name="Franco M.E.E."/>
            <person name="Wisecaver J.H."/>
            <person name="Arnold A.E."/>
            <person name="Ju Y.M."/>
            <person name="Slot J.C."/>
            <person name="Ahrendt S."/>
            <person name="Moore L.P."/>
            <person name="Eastman K.E."/>
            <person name="Scott K."/>
            <person name="Konkel Z."/>
            <person name="Mondo S.J."/>
            <person name="Kuo A."/>
            <person name="Hayes R.D."/>
            <person name="Haridas S."/>
            <person name="Andreopoulos B."/>
            <person name="Riley R."/>
            <person name="LaButti K."/>
            <person name="Pangilinan J."/>
            <person name="Lipzen A."/>
            <person name="Amirebrahimi M."/>
            <person name="Yan J."/>
            <person name="Adam C."/>
            <person name="Keymanesh K."/>
            <person name="Ng V."/>
            <person name="Louie K."/>
            <person name="Northen T."/>
            <person name="Drula E."/>
            <person name="Henrissat B."/>
            <person name="Hsieh H.M."/>
            <person name="Youens-Clark K."/>
            <person name="Lutzoni F."/>
            <person name="Miadlikowska J."/>
            <person name="Eastwood D.C."/>
            <person name="Hamelin R.C."/>
            <person name="Grigoriev I.V."/>
            <person name="U'Ren J.M."/>
        </authorList>
    </citation>
    <scope>NUCLEOTIDE SEQUENCE [LARGE SCALE GENOMIC DNA]</scope>
    <source>
        <strain evidence="1 2">ER1909</strain>
    </source>
</reference>
<accession>A0ACC0DFS9</accession>
<dbReference type="EMBL" id="MU394285">
    <property type="protein sequence ID" value="KAI6091712.1"/>
    <property type="molecule type" value="Genomic_DNA"/>
</dbReference>
<evidence type="ECO:0000313" key="1">
    <source>
        <dbReference type="EMBL" id="KAI6091712.1"/>
    </source>
</evidence>
<gene>
    <name evidence="1" type="ORF">F4821DRAFT_225422</name>
</gene>